<evidence type="ECO:0000313" key="2">
    <source>
        <dbReference type="Proteomes" id="UP000789375"/>
    </source>
</evidence>
<gene>
    <name evidence="1" type="ORF">FMOSSE_LOCUS14914</name>
</gene>
<comment type="caution">
    <text evidence="1">The sequence shown here is derived from an EMBL/GenBank/DDBJ whole genome shotgun (WGS) entry which is preliminary data.</text>
</comment>
<keyword evidence="2" id="KW-1185">Reference proteome</keyword>
<sequence>MACAKLCGSIGGRKDIIRNFDYYCNWGGEQASKALYILDKFDAHINTNDVKAFGKISIKVKTRSNQLILTEKKVIESNIVEQHFIACDNLLSEHKEYISTDVDYNQKDFKNDYGKQDGNVEEMKNSDYENFTERYQNMDNDRKWKLTTELNEIKEYKYKKLPDMTTDLLRYLNSFRKYNTRDLRKAVFETQSWYMPFNRDTHFDLTG</sequence>
<feature type="non-terminal residue" evidence="1">
    <location>
        <position position="1"/>
    </location>
</feature>
<protein>
    <submittedName>
        <fullName evidence="1">1354_t:CDS:1</fullName>
    </submittedName>
</protein>
<organism evidence="1 2">
    <name type="scientific">Funneliformis mosseae</name>
    <name type="common">Endomycorrhizal fungus</name>
    <name type="synonym">Glomus mosseae</name>
    <dbReference type="NCBI Taxonomy" id="27381"/>
    <lineage>
        <taxon>Eukaryota</taxon>
        <taxon>Fungi</taxon>
        <taxon>Fungi incertae sedis</taxon>
        <taxon>Mucoromycota</taxon>
        <taxon>Glomeromycotina</taxon>
        <taxon>Glomeromycetes</taxon>
        <taxon>Glomerales</taxon>
        <taxon>Glomeraceae</taxon>
        <taxon>Funneliformis</taxon>
    </lineage>
</organism>
<dbReference type="EMBL" id="CAJVPP010013132">
    <property type="protein sequence ID" value="CAG8719890.1"/>
    <property type="molecule type" value="Genomic_DNA"/>
</dbReference>
<dbReference type="AlphaFoldDB" id="A0A9N9NAQ6"/>
<accession>A0A9N9NAQ6</accession>
<evidence type="ECO:0000313" key="1">
    <source>
        <dbReference type="EMBL" id="CAG8719890.1"/>
    </source>
</evidence>
<name>A0A9N9NAQ6_FUNMO</name>
<reference evidence="1" key="1">
    <citation type="submission" date="2021-06" db="EMBL/GenBank/DDBJ databases">
        <authorList>
            <person name="Kallberg Y."/>
            <person name="Tangrot J."/>
            <person name="Rosling A."/>
        </authorList>
    </citation>
    <scope>NUCLEOTIDE SEQUENCE</scope>
    <source>
        <strain evidence="1">87-6 pot B 2015</strain>
    </source>
</reference>
<proteinExistence type="predicted"/>
<dbReference type="Proteomes" id="UP000789375">
    <property type="component" value="Unassembled WGS sequence"/>
</dbReference>